<dbReference type="CDD" id="cd01300">
    <property type="entry name" value="YtcJ_like"/>
    <property type="match status" value="1"/>
</dbReference>
<keyword evidence="1" id="KW-0732">Signal</keyword>
<dbReference type="Gene3D" id="2.30.40.10">
    <property type="entry name" value="Urease, subunit C, domain 1"/>
    <property type="match status" value="1"/>
</dbReference>
<dbReference type="Gene3D" id="3.10.310.70">
    <property type="match status" value="1"/>
</dbReference>
<dbReference type="Gene3D" id="3.20.20.140">
    <property type="entry name" value="Metal-dependent hydrolases"/>
    <property type="match status" value="1"/>
</dbReference>
<keyword evidence="4" id="KW-1185">Reference proteome</keyword>
<dbReference type="InterPro" id="IPR033932">
    <property type="entry name" value="YtcJ-like"/>
</dbReference>
<dbReference type="Pfam" id="PF07969">
    <property type="entry name" value="Amidohydro_3"/>
    <property type="match status" value="1"/>
</dbReference>
<dbReference type="RefSeq" id="WP_279244740.1">
    <property type="nucleotide sequence ID" value="NZ_SHNN01000001.1"/>
</dbReference>
<dbReference type="PANTHER" id="PTHR22642">
    <property type="entry name" value="IMIDAZOLONEPROPIONASE"/>
    <property type="match status" value="1"/>
</dbReference>
<evidence type="ECO:0000256" key="1">
    <source>
        <dbReference type="SAM" id="SignalP"/>
    </source>
</evidence>
<dbReference type="InterPro" id="IPR011059">
    <property type="entry name" value="Metal-dep_hydrolase_composite"/>
</dbReference>
<feature type="domain" description="Amidohydrolase 3" evidence="2">
    <location>
        <begin position="80"/>
        <end position="567"/>
    </location>
</feature>
<dbReference type="InterPro" id="IPR032466">
    <property type="entry name" value="Metal_Hydrolase"/>
</dbReference>
<sequence length="569" mass="61776">MKQNTLLTIVCCLTVALFGCAGQRAEVSPSQLADQVFSAAAIVTMDDGAPDAEMVAVKAGRILAVGSREEIAPYIDTETKIIDLGSATLVPGFIDPHSHFSHAAGAASWANIAGAPVGTMASIADIIEEMKLQQQRNQSGPGEWVVGFGYDADTLSDGRHINRDDLDAAFPDNPVLLIHVSFHGGVLNSQGFAQINYDENTPTPEGGIIVRRPNSNEPLGLLMETAWFPAISVLPRPQGEARFANLVKAQQHYAANGVTTAQDGLVGYEEFELLKEAAARNDLFLDLVALGSYAEVPKFAAEHTEYKGYQNRLKLGGIKIISDGSPQGKTAFFSEPYLTGGPGGEQNWRGEPMMPVEQFDAVLGAVYAADMQAFVHANADAAIDMLLSAHRTHKANTAEDSRTVVIHSQFVRQDQLQAYAKFGMVPAFFSNHAYYWGDVHVENLGVERAHFLSPMRSATELGLHFTNHSDYMVTPLNPMFTVWSAVNRLSRSGQVIGSNERVTPLQALKAITLDAAFQYFEEDQKGSITVGKLADFAVLNANPLTVEPMDIKDIQVLSTYKEGQQIYAR</sequence>
<dbReference type="SUPFAM" id="SSF51338">
    <property type="entry name" value="Composite domain of metallo-dependent hydrolases"/>
    <property type="match status" value="1"/>
</dbReference>
<comment type="caution">
    <text evidence="3">The sequence shown here is derived from an EMBL/GenBank/DDBJ whole genome shotgun (WGS) entry which is preliminary data.</text>
</comment>
<organism evidence="3 4">
    <name type="scientific">Candidatus Litorirhabdus singularis</name>
    <dbReference type="NCBI Taxonomy" id="2518993"/>
    <lineage>
        <taxon>Bacteria</taxon>
        <taxon>Pseudomonadati</taxon>
        <taxon>Pseudomonadota</taxon>
        <taxon>Gammaproteobacteria</taxon>
        <taxon>Cellvibrionales</taxon>
        <taxon>Halieaceae</taxon>
        <taxon>Candidatus Litorirhabdus</taxon>
    </lineage>
</organism>
<feature type="signal peptide" evidence="1">
    <location>
        <begin position="1"/>
        <end position="21"/>
    </location>
</feature>
<reference evidence="3" key="1">
    <citation type="submission" date="2019-02" db="EMBL/GenBank/DDBJ databases">
        <authorList>
            <person name="Li S.-H."/>
        </authorList>
    </citation>
    <scope>NUCLEOTIDE SEQUENCE</scope>
    <source>
        <strain evidence="3">IMCC14734</strain>
    </source>
</reference>
<dbReference type="EMBL" id="SHNN01000001">
    <property type="protein sequence ID" value="MCX2980767.1"/>
    <property type="molecule type" value="Genomic_DNA"/>
</dbReference>
<protein>
    <submittedName>
        <fullName evidence="3">Amidohydrolase</fullName>
    </submittedName>
</protein>
<gene>
    <name evidence="3" type="ORF">EYC98_07730</name>
</gene>
<dbReference type="PROSITE" id="PS51257">
    <property type="entry name" value="PROKAR_LIPOPROTEIN"/>
    <property type="match status" value="1"/>
</dbReference>
<dbReference type="SUPFAM" id="SSF51556">
    <property type="entry name" value="Metallo-dependent hydrolases"/>
    <property type="match status" value="1"/>
</dbReference>
<dbReference type="InterPro" id="IPR013108">
    <property type="entry name" value="Amidohydro_3"/>
</dbReference>
<evidence type="ECO:0000313" key="4">
    <source>
        <dbReference type="Proteomes" id="UP001143362"/>
    </source>
</evidence>
<evidence type="ECO:0000259" key="2">
    <source>
        <dbReference type="Pfam" id="PF07969"/>
    </source>
</evidence>
<dbReference type="PANTHER" id="PTHR22642:SF2">
    <property type="entry name" value="PROTEIN LONG AFTER FAR-RED 3"/>
    <property type="match status" value="1"/>
</dbReference>
<name>A0ABT3TEM8_9GAMM</name>
<evidence type="ECO:0000313" key="3">
    <source>
        <dbReference type="EMBL" id="MCX2980767.1"/>
    </source>
</evidence>
<proteinExistence type="predicted"/>
<feature type="chain" id="PRO_5047333499" evidence="1">
    <location>
        <begin position="22"/>
        <end position="569"/>
    </location>
</feature>
<dbReference type="Proteomes" id="UP001143362">
    <property type="component" value="Unassembled WGS sequence"/>
</dbReference>
<accession>A0ABT3TEM8</accession>